<dbReference type="InterPro" id="IPR027417">
    <property type="entry name" value="P-loop_NTPase"/>
</dbReference>
<dbReference type="Gene3D" id="3.40.50.300">
    <property type="entry name" value="P-loop containing nucleotide triphosphate hydrolases"/>
    <property type="match status" value="2"/>
</dbReference>
<organism evidence="2 3">
    <name type="scientific">Candidatus Desulfatibia vada</name>
    <dbReference type="NCBI Taxonomy" id="2841696"/>
    <lineage>
        <taxon>Bacteria</taxon>
        <taxon>Pseudomonadati</taxon>
        <taxon>Thermodesulfobacteriota</taxon>
        <taxon>Desulfobacteria</taxon>
        <taxon>Desulfobacterales</taxon>
        <taxon>Desulfobacterales incertae sedis</taxon>
        <taxon>Candidatus Desulfatibia</taxon>
    </lineage>
</organism>
<dbReference type="Pfam" id="PF00350">
    <property type="entry name" value="Dynamin_N"/>
    <property type="match status" value="1"/>
</dbReference>
<protein>
    <submittedName>
        <fullName evidence="2">Dynamin family protein</fullName>
    </submittedName>
</protein>
<evidence type="ECO:0000313" key="2">
    <source>
        <dbReference type="EMBL" id="MBC8432590.1"/>
    </source>
</evidence>
<dbReference type="InterPro" id="IPR045063">
    <property type="entry name" value="Dynamin_N"/>
</dbReference>
<dbReference type="EMBL" id="JACNIG010000234">
    <property type="protein sequence ID" value="MBC8432590.1"/>
    <property type="molecule type" value="Genomic_DNA"/>
</dbReference>
<dbReference type="SUPFAM" id="SSF52540">
    <property type="entry name" value="P-loop containing nucleoside triphosphate hydrolases"/>
    <property type="match status" value="1"/>
</dbReference>
<sequence>MDTYTSLKKELLEINQKVNSLFPKAQSITGMADHTFGDWQKTCSGINKQIADEIIRIAVVGPIKSGKSTFTNALFKGDYFKRGAGVVTSIVTRARRGETLKAKLLFKSWIEINSDIRQALVMFPALSRRSENDGFDIRRKKERTDLQKAIDALSAEQLITKGVLNAGSMQLSSYLKGYERIKEIVSADNVVQQYQDDRFTEYRAFVGDETLAVYLKDVQLEINSGVFDKDIEIADCQGSDAPNPLHIAMIQDYLLLTHFITYVISSRTGLREADIKFLSMIKKMGIMDNIMFVVNCDFSEHESIDDFNALIKKVEEELSLIKPEPEIYSFSALYNLFKEQRSNLSPKDSSRLDQWERERELAAFSDRESSRFKESLHHKLTRERYSLLLKNHLERLDVIATGLDNWISINQNILSKDAGSANQIIEKLKHHQGSMNQMKSVIKNTLDGANQKIEQKLRADIDRFFDVRTGNILKNIIEFIRGYQISYHDHEENLKQSGFSSTLYLIFQEFKHALDSYMTESVNPEIVRFIRQQEAWIGEHLNSIAGPYELMVQDALTEYSNLMDSFGVGSLQKRPQKINLPDMDSIKSMIGLSLPPAVASLRYTARMQTEAVVRFGFYTVVKIFKRLIRKPVQSKNEGGILALKDGVLQMKRETERSIVYLFKDYQENLKFQYIFKLVEAVSNKLYDALLDRFQAYVADLSNIVDIVSNKKIDKQRTSELLKEMELISQEISQRITAVREEIDTTDQ</sequence>
<dbReference type="Proteomes" id="UP000605201">
    <property type="component" value="Unassembled WGS sequence"/>
</dbReference>
<proteinExistence type="predicted"/>
<gene>
    <name evidence="2" type="ORF">H8D96_11825</name>
</gene>
<evidence type="ECO:0000313" key="3">
    <source>
        <dbReference type="Proteomes" id="UP000605201"/>
    </source>
</evidence>
<comment type="caution">
    <text evidence="2">The sequence shown here is derived from an EMBL/GenBank/DDBJ whole genome shotgun (WGS) entry which is preliminary data.</text>
</comment>
<evidence type="ECO:0000259" key="1">
    <source>
        <dbReference type="Pfam" id="PF00350"/>
    </source>
</evidence>
<feature type="domain" description="Dynamin N-terminal" evidence="1">
    <location>
        <begin position="57"/>
        <end position="283"/>
    </location>
</feature>
<reference evidence="2 3" key="1">
    <citation type="submission" date="2020-08" db="EMBL/GenBank/DDBJ databases">
        <title>Bridging the membrane lipid divide: bacteria of the FCB group superphylum have the potential to synthesize archaeal ether lipids.</title>
        <authorList>
            <person name="Villanueva L."/>
            <person name="Von Meijenfeldt F.A.B."/>
            <person name="Westbye A.B."/>
            <person name="Yadav S."/>
            <person name="Hopmans E.C."/>
            <person name="Dutilh B.E."/>
            <person name="Sinninghe Damste J.S."/>
        </authorList>
    </citation>
    <scope>NUCLEOTIDE SEQUENCE [LARGE SCALE GENOMIC DNA]</scope>
    <source>
        <strain evidence="2">NIOZ-UU17</strain>
    </source>
</reference>
<dbReference type="AlphaFoldDB" id="A0A8J6TST8"/>
<name>A0A8J6TST8_9BACT</name>
<accession>A0A8J6TST8</accession>